<dbReference type="AlphaFoldDB" id="A0A1J3KBK3"/>
<proteinExistence type="predicted"/>
<dbReference type="InterPro" id="IPR053134">
    <property type="entry name" value="RNA-dir_DNA_polymerase"/>
</dbReference>
<feature type="region of interest" description="Disordered" evidence="1">
    <location>
        <begin position="237"/>
        <end position="263"/>
    </location>
</feature>
<feature type="domain" description="Reverse transcriptase" evidence="2">
    <location>
        <begin position="406"/>
        <end position="533"/>
    </location>
</feature>
<evidence type="ECO:0000313" key="3">
    <source>
        <dbReference type="EMBL" id="JAV01737.1"/>
    </source>
</evidence>
<reference evidence="3" key="1">
    <citation type="submission" date="2016-07" db="EMBL/GenBank/DDBJ databases">
        <title>De novo transcriptome assembly of four accessions of the metal hyperaccumulator plant Noccaea caerulescens.</title>
        <authorList>
            <person name="Blande D."/>
            <person name="Halimaa P."/>
            <person name="Tervahauta A.I."/>
            <person name="Aarts M.G."/>
            <person name="Karenlampi S.O."/>
        </authorList>
    </citation>
    <scope>NUCLEOTIDE SEQUENCE</scope>
</reference>
<accession>A0A1J3KBK3</accession>
<dbReference type="CDD" id="cd01647">
    <property type="entry name" value="RT_LTR"/>
    <property type="match status" value="1"/>
</dbReference>
<protein>
    <submittedName>
        <fullName evidence="3">Transposon Ty3-I Gag-Pol polyprotein</fullName>
    </submittedName>
</protein>
<dbReference type="Gene3D" id="3.10.10.10">
    <property type="entry name" value="HIV Type 1 Reverse Transcriptase, subunit A, domain 1"/>
    <property type="match status" value="1"/>
</dbReference>
<dbReference type="EMBL" id="GEVM01004202">
    <property type="protein sequence ID" value="JAV01737.1"/>
    <property type="molecule type" value="Transcribed_RNA"/>
</dbReference>
<dbReference type="InterPro" id="IPR000477">
    <property type="entry name" value="RT_dom"/>
</dbReference>
<dbReference type="Gene3D" id="2.40.70.10">
    <property type="entry name" value="Acid Proteases"/>
    <property type="match status" value="1"/>
</dbReference>
<sequence>MKAILTSNVSLEEGAMMITKECSAILQNRMPEKLDDPGSFVLACEIGGTLFDRALCDLGSSVNLMPYSVARLLGITNFKPTKIYLVFADRSVRRPIGVVLDVTIVVRGCNIPADFVVLESEHEPKDPIILGRPFLATAGAMIDVKNGKIDLHLGDIVMNFEVNRTIDRPTMDGQTFWIGEAKEEILEDMLLHDPLELALTRAEEELGYAEREAQGLVKFMDSVEAYKELVAYTDLKRSKEEETKAEKQKPTQPEPDPWCPLRAPKTDLKPLPVGLRYEYLGPNETYHVIINSGLTNEETALLVHELRKHRRALGYSLDDITGISPNLCMHRVILEDGSSSSIEHQRRLNLNLKEVVKKEIMKLLNAGIIYPISDSKWVSPVHVVPMKGGITVVKNDQDELIPTRTITGHRMCVDYRKLNSATRKYHYPLPFIDQMLERLANHQYYCFLDGYSGFFQIPIHPDDQEKTTFTCPYGTFAYRRMPFGLCNAPATFQRCMMSIFTDFIEEIMEVFMDDFSVYGSSFKACQQILEKFYSDVKINT</sequence>
<dbReference type="PANTHER" id="PTHR24559:SF444">
    <property type="entry name" value="REVERSE TRANSCRIPTASE DOMAIN-CONTAINING PROTEIN"/>
    <property type="match status" value="1"/>
</dbReference>
<dbReference type="Pfam" id="PF00078">
    <property type="entry name" value="RVT_1"/>
    <property type="match status" value="1"/>
</dbReference>
<name>A0A1J3KBK3_NOCCA</name>
<dbReference type="SUPFAM" id="SSF56672">
    <property type="entry name" value="DNA/RNA polymerases"/>
    <property type="match status" value="1"/>
</dbReference>
<organism evidence="3">
    <name type="scientific">Noccaea caerulescens</name>
    <name type="common">Alpine penny-cress</name>
    <name type="synonym">Thlaspi caerulescens</name>
    <dbReference type="NCBI Taxonomy" id="107243"/>
    <lineage>
        <taxon>Eukaryota</taxon>
        <taxon>Viridiplantae</taxon>
        <taxon>Streptophyta</taxon>
        <taxon>Embryophyta</taxon>
        <taxon>Tracheophyta</taxon>
        <taxon>Spermatophyta</taxon>
        <taxon>Magnoliopsida</taxon>
        <taxon>eudicotyledons</taxon>
        <taxon>Gunneridae</taxon>
        <taxon>Pentapetalae</taxon>
        <taxon>rosids</taxon>
        <taxon>malvids</taxon>
        <taxon>Brassicales</taxon>
        <taxon>Brassicaceae</taxon>
        <taxon>Coluteocarpeae</taxon>
        <taxon>Noccaea</taxon>
    </lineage>
</organism>
<dbReference type="InterPro" id="IPR021109">
    <property type="entry name" value="Peptidase_aspartic_dom_sf"/>
</dbReference>
<dbReference type="InterPro" id="IPR043502">
    <property type="entry name" value="DNA/RNA_pol_sf"/>
</dbReference>
<evidence type="ECO:0000259" key="2">
    <source>
        <dbReference type="Pfam" id="PF00078"/>
    </source>
</evidence>
<dbReference type="InterPro" id="IPR043128">
    <property type="entry name" value="Rev_trsase/Diguanyl_cyclase"/>
</dbReference>
<dbReference type="Gene3D" id="3.30.70.270">
    <property type="match status" value="1"/>
</dbReference>
<feature type="compositionally biased region" description="Basic and acidic residues" evidence="1">
    <location>
        <begin position="237"/>
        <end position="249"/>
    </location>
</feature>
<gene>
    <name evidence="3" type="ORF">MP_TR7935_c0_g1_i1_g.25033</name>
</gene>
<evidence type="ECO:0000256" key="1">
    <source>
        <dbReference type="SAM" id="MobiDB-lite"/>
    </source>
</evidence>
<dbReference type="CDD" id="cd00303">
    <property type="entry name" value="retropepsin_like"/>
    <property type="match status" value="1"/>
</dbReference>
<dbReference type="PANTHER" id="PTHR24559">
    <property type="entry name" value="TRANSPOSON TY3-I GAG-POL POLYPROTEIN"/>
    <property type="match status" value="1"/>
</dbReference>